<protein>
    <submittedName>
        <fullName evidence="1">Uncharacterized protein</fullName>
    </submittedName>
</protein>
<evidence type="ECO:0000313" key="2">
    <source>
        <dbReference type="Proteomes" id="UP000887116"/>
    </source>
</evidence>
<name>A0A8X6L937_TRICU</name>
<gene>
    <name evidence="1" type="ORF">TNCT_586901</name>
</gene>
<reference evidence="1" key="1">
    <citation type="submission" date="2020-07" db="EMBL/GenBank/DDBJ databases">
        <title>Multicomponent nature underlies the extraordinary mechanical properties of spider dragline silk.</title>
        <authorList>
            <person name="Kono N."/>
            <person name="Nakamura H."/>
            <person name="Mori M."/>
            <person name="Yoshida Y."/>
            <person name="Ohtoshi R."/>
            <person name="Malay A.D."/>
            <person name="Moran D.A.P."/>
            <person name="Tomita M."/>
            <person name="Numata K."/>
            <person name="Arakawa K."/>
        </authorList>
    </citation>
    <scope>NUCLEOTIDE SEQUENCE</scope>
</reference>
<proteinExistence type="predicted"/>
<dbReference type="EMBL" id="BMAO01015529">
    <property type="protein sequence ID" value="GFR02231.1"/>
    <property type="molecule type" value="Genomic_DNA"/>
</dbReference>
<organism evidence="1 2">
    <name type="scientific">Trichonephila clavata</name>
    <name type="common">Joro spider</name>
    <name type="synonym">Nephila clavata</name>
    <dbReference type="NCBI Taxonomy" id="2740835"/>
    <lineage>
        <taxon>Eukaryota</taxon>
        <taxon>Metazoa</taxon>
        <taxon>Ecdysozoa</taxon>
        <taxon>Arthropoda</taxon>
        <taxon>Chelicerata</taxon>
        <taxon>Arachnida</taxon>
        <taxon>Araneae</taxon>
        <taxon>Araneomorphae</taxon>
        <taxon>Entelegynae</taxon>
        <taxon>Araneoidea</taxon>
        <taxon>Nephilidae</taxon>
        <taxon>Trichonephila</taxon>
    </lineage>
</organism>
<dbReference type="AlphaFoldDB" id="A0A8X6L937"/>
<accession>A0A8X6L937</accession>
<evidence type="ECO:0000313" key="1">
    <source>
        <dbReference type="EMBL" id="GFR02231.1"/>
    </source>
</evidence>
<comment type="caution">
    <text evidence="1">The sequence shown here is derived from an EMBL/GenBank/DDBJ whole genome shotgun (WGS) entry which is preliminary data.</text>
</comment>
<keyword evidence="2" id="KW-1185">Reference proteome</keyword>
<sequence>MIPLENCSGCRSQVVVSSWSELSSHGFETLCSYQVEKLLPIKSVVVQSPHVGVAVKSSEWMSAQMSSSSFDCGSNLQDPSPIAFKALHREK</sequence>
<dbReference type="Proteomes" id="UP000887116">
    <property type="component" value="Unassembled WGS sequence"/>
</dbReference>